<proteinExistence type="predicted"/>
<evidence type="ECO:0000256" key="1">
    <source>
        <dbReference type="SAM" id="MobiDB-lite"/>
    </source>
</evidence>
<evidence type="ECO:0000313" key="3">
    <source>
        <dbReference type="Proteomes" id="UP000286415"/>
    </source>
</evidence>
<dbReference type="AlphaFoldDB" id="A0A419QF50"/>
<gene>
    <name evidence="2" type="ORF">CSKR_102397</name>
</gene>
<protein>
    <submittedName>
        <fullName evidence="2">Uncharacterized protein</fullName>
    </submittedName>
</protein>
<keyword evidence="3" id="KW-1185">Reference proteome</keyword>
<evidence type="ECO:0000313" key="2">
    <source>
        <dbReference type="EMBL" id="KAG5441188.1"/>
    </source>
</evidence>
<accession>A0A419QF50</accession>
<organism evidence="2 3">
    <name type="scientific">Clonorchis sinensis</name>
    <name type="common">Chinese liver fluke</name>
    <dbReference type="NCBI Taxonomy" id="79923"/>
    <lineage>
        <taxon>Eukaryota</taxon>
        <taxon>Metazoa</taxon>
        <taxon>Spiralia</taxon>
        <taxon>Lophotrochozoa</taxon>
        <taxon>Platyhelminthes</taxon>
        <taxon>Trematoda</taxon>
        <taxon>Digenea</taxon>
        <taxon>Opisthorchiida</taxon>
        <taxon>Opisthorchiata</taxon>
        <taxon>Opisthorchiidae</taxon>
        <taxon>Clonorchis</taxon>
    </lineage>
</organism>
<name>A0A419QF50_CLOSI</name>
<dbReference type="InParanoid" id="A0A419QF50"/>
<sequence length="171" mass="19506">MKCPMSLAKQQSKTVEHGNKYKTFSQHNPFTIKAFLLRKKRLAAKPTQNTQQTTTTTPLPPKQMTLNQALQSQDTKRKARRNSQKEHCVGKLPLYLCVFIRGDKLTAKPELLEKNLKSSKLDWQMISPETVPVKFSRKNQIDLQMSVFLENSPIWVQVEHKVDGTSGTAPT</sequence>
<comment type="caution">
    <text evidence="2">The sequence shown here is derived from an EMBL/GenBank/DDBJ whole genome shotgun (WGS) entry which is preliminary data.</text>
</comment>
<feature type="compositionally biased region" description="Low complexity" evidence="1">
    <location>
        <begin position="46"/>
        <end position="62"/>
    </location>
</feature>
<reference evidence="2 3" key="2">
    <citation type="journal article" date="2021" name="Genomics">
        <title>High-quality reference genome for Clonorchis sinensis.</title>
        <authorList>
            <person name="Young N.D."/>
            <person name="Stroehlein A.J."/>
            <person name="Kinkar L."/>
            <person name="Wang T."/>
            <person name="Sohn W.M."/>
            <person name="Chang B.C.H."/>
            <person name="Kaur P."/>
            <person name="Weisz D."/>
            <person name="Dudchenko O."/>
            <person name="Aiden E.L."/>
            <person name="Korhonen P.K."/>
            <person name="Gasser R.B."/>
        </authorList>
    </citation>
    <scope>NUCLEOTIDE SEQUENCE [LARGE SCALE GENOMIC DNA]</scope>
    <source>
        <strain evidence="2">Cs-k2</strain>
    </source>
</reference>
<reference evidence="2 3" key="1">
    <citation type="journal article" date="2018" name="Biotechnol. Adv.">
        <title>Improved genomic resources and new bioinformatic workflow for the carcinogenic parasite Clonorchis sinensis: Biotechnological implications.</title>
        <authorList>
            <person name="Wang D."/>
            <person name="Korhonen P.K."/>
            <person name="Gasser R.B."/>
            <person name="Young N.D."/>
        </authorList>
    </citation>
    <scope>NUCLEOTIDE SEQUENCE [LARGE SCALE GENOMIC DNA]</scope>
    <source>
        <strain evidence="2">Cs-k2</strain>
    </source>
</reference>
<dbReference type="EMBL" id="NIRI02000077">
    <property type="protein sequence ID" value="KAG5441188.1"/>
    <property type="molecule type" value="Genomic_DNA"/>
</dbReference>
<feature type="region of interest" description="Disordered" evidence="1">
    <location>
        <begin position="43"/>
        <end position="62"/>
    </location>
</feature>
<dbReference type="Proteomes" id="UP000286415">
    <property type="component" value="Unassembled WGS sequence"/>
</dbReference>